<gene>
    <name evidence="2" type="ORF">PHET_03883</name>
</gene>
<dbReference type="EMBL" id="LUCH01001938">
    <property type="protein sequence ID" value="KAF5402235.1"/>
    <property type="molecule type" value="Genomic_DNA"/>
</dbReference>
<keyword evidence="1" id="KW-0472">Membrane</keyword>
<proteinExistence type="predicted"/>
<keyword evidence="3" id="KW-1185">Reference proteome</keyword>
<evidence type="ECO:0000256" key="1">
    <source>
        <dbReference type="SAM" id="Phobius"/>
    </source>
</evidence>
<organism evidence="2 3">
    <name type="scientific">Paragonimus heterotremus</name>
    <dbReference type="NCBI Taxonomy" id="100268"/>
    <lineage>
        <taxon>Eukaryota</taxon>
        <taxon>Metazoa</taxon>
        <taxon>Spiralia</taxon>
        <taxon>Lophotrochozoa</taxon>
        <taxon>Platyhelminthes</taxon>
        <taxon>Trematoda</taxon>
        <taxon>Digenea</taxon>
        <taxon>Plagiorchiida</taxon>
        <taxon>Troglotremata</taxon>
        <taxon>Troglotrematidae</taxon>
        <taxon>Paragonimus</taxon>
    </lineage>
</organism>
<dbReference type="AlphaFoldDB" id="A0A8J4WS50"/>
<keyword evidence="1" id="KW-1133">Transmembrane helix</keyword>
<keyword evidence="1" id="KW-0812">Transmembrane</keyword>
<evidence type="ECO:0000313" key="3">
    <source>
        <dbReference type="Proteomes" id="UP000748531"/>
    </source>
</evidence>
<comment type="caution">
    <text evidence="2">The sequence shown here is derived from an EMBL/GenBank/DDBJ whole genome shotgun (WGS) entry which is preliminary data.</text>
</comment>
<accession>A0A8J4WS50</accession>
<reference evidence="2" key="1">
    <citation type="submission" date="2019-05" db="EMBL/GenBank/DDBJ databases">
        <title>Annotation for the trematode Paragonimus heterotremus.</title>
        <authorList>
            <person name="Choi Y.-J."/>
        </authorList>
    </citation>
    <scope>NUCLEOTIDE SEQUENCE</scope>
    <source>
        <strain evidence="2">LC</strain>
    </source>
</reference>
<name>A0A8J4WS50_9TREM</name>
<evidence type="ECO:0000313" key="2">
    <source>
        <dbReference type="EMBL" id="KAF5402235.1"/>
    </source>
</evidence>
<protein>
    <submittedName>
        <fullName evidence="2">Uncharacterized protein</fullName>
    </submittedName>
</protein>
<sequence length="81" mass="8788">MKRKDSIYGCNCQPVHNAHSSITTMIQPGGGTLAANELERMAKSHFRCELACFVLSLAAIHISNLSLVCFNSDSVSVFLSD</sequence>
<feature type="transmembrane region" description="Helical" evidence="1">
    <location>
        <begin position="50"/>
        <end position="70"/>
    </location>
</feature>
<dbReference type="Proteomes" id="UP000748531">
    <property type="component" value="Unassembled WGS sequence"/>
</dbReference>